<dbReference type="PANTHER" id="PTHR11085">
    <property type="entry name" value="NAD-DEPENDENT PROTEIN DEACYLASE SIRTUIN-5, MITOCHONDRIAL-RELATED"/>
    <property type="match status" value="1"/>
</dbReference>
<keyword evidence="2" id="KW-0808">Transferase</keyword>
<proteinExistence type="predicted"/>
<organism evidence="7 8">
    <name type="scientific">Robbsia betulipollinis</name>
    <dbReference type="NCBI Taxonomy" id="2981849"/>
    <lineage>
        <taxon>Bacteria</taxon>
        <taxon>Pseudomonadati</taxon>
        <taxon>Pseudomonadota</taxon>
        <taxon>Betaproteobacteria</taxon>
        <taxon>Burkholderiales</taxon>
        <taxon>Burkholderiaceae</taxon>
        <taxon>Robbsia</taxon>
    </lineage>
</organism>
<dbReference type="Gene3D" id="3.40.50.1220">
    <property type="entry name" value="TPP-binding domain"/>
    <property type="match status" value="1"/>
</dbReference>
<dbReference type="NCBIfam" id="NF003738">
    <property type="entry name" value="PRK05333.1"/>
    <property type="match status" value="1"/>
</dbReference>
<dbReference type="InterPro" id="IPR026590">
    <property type="entry name" value="Ssirtuin_cat_dom"/>
</dbReference>
<evidence type="ECO:0000256" key="2">
    <source>
        <dbReference type="ARBA" id="ARBA00022679"/>
    </source>
</evidence>
<keyword evidence="4" id="KW-0479">Metal-binding</keyword>
<feature type="binding site" evidence="4">
    <location>
        <position position="220"/>
    </location>
    <ligand>
        <name>Zn(2+)</name>
        <dbReference type="ChEBI" id="CHEBI:29105"/>
    </ligand>
</feature>
<feature type="binding site" evidence="4">
    <location>
        <position position="169"/>
    </location>
    <ligand>
        <name>Zn(2+)</name>
        <dbReference type="ChEBI" id="CHEBI:29105"/>
    </ligand>
</feature>
<dbReference type="InterPro" id="IPR026591">
    <property type="entry name" value="Sirtuin_cat_small_dom_sf"/>
</dbReference>
<accession>A0ABT3ZHD8</accession>
<reference evidence="7" key="1">
    <citation type="submission" date="2022-11" db="EMBL/GenBank/DDBJ databases">
        <title>Robbsia betulipollinis sp. nov., isolated from pollen of birch (Betula pendula).</title>
        <authorList>
            <person name="Shi H."/>
            <person name="Ambika Manirajan B."/>
            <person name="Ratering S."/>
            <person name="Geissler-Plaum R."/>
            <person name="Schnell S."/>
        </authorList>
    </citation>
    <scope>NUCLEOTIDE SEQUENCE</scope>
    <source>
        <strain evidence="7">Bb-Pol-6</strain>
    </source>
</reference>
<dbReference type="EMBL" id="JAPMXC010000001">
    <property type="protein sequence ID" value="MCY0385951.1"/>
    <property type="molecule type" value="Genomic_DNA"/>
</dbReference>
<dbReference type="EC" id="2.3.1.286" evidence="1"/>
<evidence type="ECO:0000259" key="6">
    <source>
        <dbReference type="PROSITE" id="PS50305"/>
    </source>
</evidence>
<sequence>MAEPVHEASHEASHEAAHEAAPHEAAREAAQEAAALDRLADFVDRHPRLFVLTGAGCSTESGIEDYRDANGDWKRPMPTTYQAFTTDTLMRNRYWARGMIGWRGFGRARPNAAHAALAHWEHGSAGHDGDRSRPSLLVTQNVDGLHEAAGSRNVIDLHGRLDRVRCLACDARFGRDAMQADLERCNPAWIGLDARLGPDGDADLEDAAFADFVVPTHAGCGGMLKPDVVFFGEPVPRERVDRAFAALDASDGMLVVGSSLMVYSGYRFALGAAERGLPIAAINIGRTRADALLDVKVEASAARVLARLFGDAF</sequence>
<protein>
    <recommendedName>
        <fullName evidence="1">protein acetyllysine N-acetyltransferase</fullName>
        <ecNumber evidence="1">2.3.1.286</ecNumber>
    </recommendedName>
</protein>
<gene>
    <name evidence="7" type="ORF">OVY01_01570</name>
</gene>
<comment type="caution">
    <text evidence="7">The sequence shown here is derived from an EMBL/GenBank/DDBJ whole genome shotgun (WGS) entry which is preliminary data.</text>
</comment>
<evidence type="ECO:0000256" key="5">
    <source>
        <dbReference type="SAM" id="MobiDB-lite"/>
    </source>
</evidence>
<evidence type="ECO:0000256" key="4">
    <source>
        <dbReference type="PROSITE-ProRule" id="PRU00236"/>
    </source>
</evidence>
<dbReference type="InterPro" id="IPR003000">
    <property type="entry name" value="Sirtuin"/>
</dbReference>
<feature type="active site" description="Proton acceptor" evidence="4">
    <location>
        <position position="158"/>
    </location>
</feature>
<keyword evidence="4" id="KW-0862">Zinc</keyword>
<evidence type="ECO:0000256" key="1">
    <source>
        <dbReference type="ARBA" id="ARBA00012928"/>
    </source>
</evidence>
<dbReference type="PANTHER" id="PTHR11085:SF10">
    <property type="entry name" value="NAD-DEPENDENT PROTEIN DEACYLASE SIRTUIN-5, MITOCHONDRIAL-RELATED"/>
    <property type="match status" value="1"/>
</dbReference>
<feature type="binding site" evidence="4">
    <location>
        <position position="217"/>
    </location>
    <ligand>
        <name>Zn(2+)</name>
        <dbReference type="ChEBI" id="CHEBI:29105"/>
    </ligand>
</feature>
<dbReference type="RefSeq" id="WP_267845116.1">
    <property type="nucleotide sequence ID" value="NZ_JAPMXC010000001.1"/>
</dbReference>
<dbReference type="PROSITE" id="PS50305">
    <property type="entry name" value="SIRTUIN"/>
    <property type="match status" value="1"/>
</dbReference>
<dbReference type="InterPro" id="IPR029035">
    <property type="entry name" value="DHS-like_NAD/FAD-binding_dom"/>
</dbReference>
<dbReference type="InterPro" id="IPR050134">
    <property type="entry name" value="NAD-dep_sirtuin_deacylases"/>
</dbReference>
<dbReference type="Pfam" id="PF02146">
    <property type="entry name" value="SIR2"/>
    <property type="match status" value="1"/>
</dbReference>
<name>A0ABT3ZHD8_9BURK</name>
<evidence type="ECO:0000313" key="8">
    <source>
        <dbReference type="Proteomes" id="UP001082899"/>
    </source>
</evidence>
<feature type="binding site" evidence="4">
    <location>
        <position position="166"/>
    </location>
    <ligand>
        <name>Zn(2+)</name>
        <dbReference type="ChEBI" id="CHEBI:29105"/>
    </ligand>
</feature>
<dbReference type="Gene3D" id="3.30.1600.10">
    <property type="entry name" value="SIR2/SIRT2 'Small Domain"/>
    <property type="match status" value="1"/>
</dbReference>
<dbReference type="SUPFAM" id="SSF52467">
    <property type="entry name" value="DHS-like NAD/FAD-binding domain"/>
    <property type="match status" value="1"/>
</dbReference>
<dbReference type="Proteomes" id="UP001082899">
    <property type="component" value="Unassembled WGS sequence"/>
</dbReference>
<keyword evidence="3" id="KW-0520">NAD</keyword>
<keyword evidence="8" id="KW-1185">Reference proteome</keyword>
<evidence type="ECO:0000313" key="7">
    <source>
        <dbReference type="EMBL" id="MCY0385951.1"/>
    </source>
</evidence>
<feature type="domain" description="Deacetylase sirtuin-type" evidence="6">
    <location>
        <begin position="29"/>
        <end position="313"/>
    </location>
</feature>
<feature type="region of interest" description="Disordered" evidence="5">
    <location>
        <begin position="1"/>
        <end position="26"/>
    </location>
</feature>
<evidence type="ECO:0000256" key="3">
    <source>
        <dbReference type="ARBA" id="ARBA00023027"/>
    </source>
</evidence>